<dbReference type="HOGENOM" id="CLU_2626968_0_0_1"/>
<protein>
    <submittedName>
        <fullName evidence="1">Uncharacterized protein</fullName>
    </submittedName>
</protein>
<accession>A0A061GSE0</accession>
<gene>
    <name evidence="1" type="ORF">TCM_040348</name>
</gene>
<proteinExistence type="predicted"/>
<reference evidence="1 2" key="1">
    <citation type="journal article" date="2013" name="Genome Biol.">
        <title>The genome sequence of the most widely cultivated cacao type and its use to identify candidate genes regulating pod color.</title>
        <authorList>
            <person name="Motamayor J.C."/>
            <person name="Mockaitis K."/>
            <person name="Schmutz J."/>
            <person name="Haiminen N."/>
            <person name="Iii D.L."/>
            <person name="Cornejo O."/>
            <person name="Findley S.D."/>
            <person name="Zheng P."/>
            <person name="Utro F."/>
            <person name="Royaert S."/>
            <person name="Saski C."/>
            <person name="Jenkins J."/>
            <person name="Podicheti R."/>
            <person name="Zhao M."/>
            <person name="Scheffler B.E."/>
            <person name="Stack J.C."/>
            <person name="Feltus F.A."/>
            <person name="Mustiga G.M."/>
            <person name="Amores F."/>
            <person name="Phillips W."/>
            <person name="Marelli J.P."/>
            <person name="May G.D."/>
            <person name="Shapiro H."/>
            <person name="Ma J."/>
            <person name="Bustamante C.D."/>
            <person name="Schnell R.J."/>
            <person name="Main D."/>
            <person name="Gilbert D."/>
            <person name="Parida L."/>
            <person name="Kuhn D.N."/>
        </authorList>
    </citation>
    <scope>NUCLEOTIDE SEQUENCE [LARGE SCALE GENOMIC DNA]</scope>
    <source>
        <strain evidence="2">cv. Matina 1-6</strain>
    </source>
</reference>
<dbReference type="Proteomes" id="UP000026915">
    <property type="component" value="Chromosome 9"/>
</dbReference>
<name>A0A061GSE0_THECC</name>
<organism evidence="1 2">
    <name type="scientific">Theobroma cacao</name>
    <name type="common">Cacao</name>
    <name type="synonym">Cocoa</name>
    <dbReference type="NCBI Taxonomy" id="3641"/>
    <lineage>
        <taxon>Eukaryota</taxon>
        <taxon>Viridiplantae</taxon>
        <taxon>Streptophyta</taxon>
        <taxon>Embryophyta</taxon>
        <taxon>Tracheophyta</taxon>
        <taxon>Spermatophyta</taxon>
        <taxon>Magnoliopsida</taxon>
        <taxon>eudicotyledons</taxon>
        <taxon>Gunneridae</taxon>
        <taxon>Pentapetalae</taxon>
        <taxon>rosids</taxon>
        <taxon>malvids</taxon>
        <taxon>Malvales</taxon>
        <taxon>Malvaceae</taxon>
        <taxon>Byttnerioideae</taxon>
        <taxon>Theobroma</taxon>
    </lineage>
</organism>
<sequence>MHIIGNQPTAFCFGDPNYICPFRLAYIWYEERFDISRETRNLTFSLCCQEGIVCIDNFRQTPSFLNDLLSDYTNHRNI</sequence>
<dbReference type="EMBL" id="CM001887">
    <property type="protein sequence ID" value="EOY32431.1"/>
    <property type="molecule type" value="Genomic_DNA"/>
</dbReference>
<evidence type="ECO:0000313" key="2">
    <source>
        <dbReference type="Proteomes" id="UP000026915"/>
    </source>
</evidence>
<dbReference type="Gramene" id="EOY32431">
    <property type="protein sequence ID" value="EOY32431"/>
    <property type="gene ID" value="TCM_040348"/>
</dbReference>
<dbReference type="OMA" id="FRLAYIW"/>
<keyword evidence="2" id="KW-1185">Reference proteome</keyword>
<dbReference type="InParanoid" id="A0A061GSE0"/>
<dbReference type="AlphaFoldDB" id="A0A061GSE0"/>
<evidence type="ECO:0000313" key="1">
    <source>
        <dbReference type="EMBL" id="EOY32431.1"/>
    </source>
</evidence>